<dbReference type="Proteomes" id="UP000232688">
    <property type="component" value="Unassembled WGS sequence"/>
</dbReference>
<reference evidence="4 5" key="3">
    <citation type="submission" date="2017-10" db="EMBL/GenBank/DDBJ databases">
        <title>Extensive intraspecific genome diversity in a model arbuscular mycorrhizal fungus.</title>
        <authorList>
            <person name="Chen E.C.H."/>
            <person name="Morin E."/>
            <person name="Baudet D."/>
            <person name="Noel J."/>
            <person name="Ndikumana S."/>
            <person name="Charron P."/>
            <person name="St-Onge C."/>
            <person name="Giorgi J."/>
            <person name="Grigoriev I.V."/>
            <person name="Roux C."/>
            <person name="Martin F.M."/>
            <person name="Corradi N."/>
        </authorList>
    </citation>
    <scope>NUCLEOTIDE SEQUENCE [LARGE SCALE GENOMIC DNA]</scope>
    <source>
        <strain evidence="4 5">A1</strain>
    </source>
</reference>
<name>A0A2I1E8R9_9GLOM</name>
<evidence type="ECO:0000313" key="3">
    <source>
        <dbReference type="EMBL" id="PKC09602.1"/>
    </source>
</evidence>
<proteinExistence type="predicted"/>
<feature type="transmembrane region" description="Helical" evidence="1">
    <location>
        <begin position="33"/>
        <end position="51"/>
    </location>
</feature>
<reference evidence="3 6" key="2">
    <citation type="submission" date="2017-09" db="EMBL/GenBank/DDBJ databases">
        <title>Extensive intraspecific genome diversity in a model arbuscular mycorrhizal fungus.</title>
        <authorList>
            <person name="Chen E.C."/>
            <person name="Morin E."/>
            <person name="Beaudet D."/>
            <person name="Noel J."/>
            <person name="Ndikumana S."/>
            <person name="Charron P."/>
            <person name="St-Onge C."/>
            <person name="Giorgi J."/>
            <person name="Grigoriev I.V."/>
            <person name="Roux C."/>
            <person name="Martin F.M."/>
            <person name="Corradi N."/>
        </authorList>
    </citation>
    <scope>NUCLEOTIDE SEQUENCE [LARGE SCALE GENOMIC DNA]</scope>
    <source>
        <strain evidence="3 6">A5</strain>
    </source>
</reference>
<dbReference type="EMBL" id="CAGKOT010000030">
    <property type="protein sequence ID" value="CAB5371935.1"/>
    <property type="molecule type" value="Genomic_DNA"/>
</dbReference>
<evidence type="ECO:0000256" key="1">
    <source>
        <dbReference type="SAM" id="Phobius"/>
    </source>
</evidence>
<protein>
    <submittedName>
        <fullName evidence="3">Uncharacterized protein</fullName>
    </submittedName>
</protein>
<dbReference type="VEuPathDB" id="FungiDB:RhiirFUN_006561"/>
<comment type="caution">
    <text evidence="3">The sequence shown here is derived from an EMBL/GenBank/DDBJ whole genome shotgun (WGS) entry which is preliminary data.</text>
</comment>
<evidence type="ECO:0000313" key="6">
    <source>
        <dbReference type="Proteomes" id="UP000232722"/>
    </source>
</evidence>
<dbReference type="AlphaFoldDB" id="A0A2I1E8R9"/>
<evidence type="ECO:0000313" key="5">
    <source>
        <dbReference type="Proteomes" id="UP000232688"/>
    </source>
</evidence>
<dbReference type="VEuPathDB" id="FungiDB:RhiirA1_459777"/>
<dbReference type="EMBL" id="LLXH01000466">
    <property type="protein sequence ID" value="PKC66404.1"/>
    <property type="molecule type" value="Genomic_DNA"/>
</dbReference>
<reference evidence="4 5" key="4">
    <citation type="submission" date="2017-10" db="EMBL/GenBank/DDBJ databases">
        <title>Genome analyses suggest a sexual origin of heterokaryosis in a supposedly ancient asexual fungus.</title>
        <authorList>
            <person name="Corradi N."/>
            <person name="Sedzielewska K."/>
            <person name="Noel J."/>
            <person name="Charron P."/>
            <person name="Farinelli L."/>
            <person name="Marton T."/>
            <person name="Kruger M."/>
            <person name="Pelin A."/>
            <person name="Brachmann A."/>
            <person name="Corradi N."/>
        </authorList>
    </citation>
    <scope>NUCLEOTIDE SEQUENCE [LARGE SCALE GENOMIC DNA]</scope>
    <source>
        <strain evidence="4 5">A1</strain>
    </source>
</reference>
<accession>A0A2I1E8R9</accession>
<organism evidence="3 6">
    <name type="scientific">Rhizophagus irregularis</name>
    <dbReference type="NCBI Taxonomy" id="588596"/>
    <lineage>
        <taxon>Eukaryota</taxon>
        <taxon>Fungi</taxon>
        <taxon>Fungi incertae sedis</taxon>
        <taxon>Mucoromycota</taxon>
        <taxon>Glomeromycotina</taxon>
        <taxon>Glomeromycetes</taxon>
        <taxon>Glomerales</taxon>
        <taxon>Glomeraceae</taxon>
        <taxon>Rhizophagus</taxon>
    </lineage>
</organism>
<evidence type="ECO:0000313" key="4">
    <source>
        <dbReference type="EMBL" id="PKC66404.1"/>
    </source>
</evidence>
<keyword evidence="1" id="KW-0812">Transmembrane</keyword>
<dbReference type="EMBL" id="LLXJ01000445">
    <property type="protein sequence ID" value="PKC09602.1"/>
    <property type="molecule type" value="Genomic_DNA"/>
</dbReference>
<dbReference type="Proteomes" id="UP000232722">
    <property type="component" value="Unassembled WGS sequence"/>
</dbReference>
<sequence>MQDYQITIPANLFFIPGGVSTFGVPNNFNIDLWAGYMATSFVLFIIISNAIPERQLKHPLPFEKFKIKVYLPEKL</sequence>
<reference evidence="3 6" key="1">
    <citation type="submission" date="2016-04" db="EMBL/GenBank/DDBJ databases">
        <title>Genome analyses suggest a sexual origin of heterokaryosis in a supposedly ancient asexual fungus.</title>
        <authorList>
            <person name="Ropars J."/>
            <person name="Sedzielewska K."/>
            <person name="Noel J."/>
            <person name="Charron P."/>
            <person name="Farinelli L."/>
            <person name="Marton T."/>
            <person name="Kruger M."/>
            <person name="Pelin A."/>
            <person name="Brachmann A."/>
            <person name="Corradi N."/>
        </authorList>
    </citation>
    <scope>NUCLEOTIDE SEQUENCE [LARGE SCALE GENOMIC DNA]</scope>
    <source>
        <strain evidence="3 6">A5</strain>
    </source>
</reference>
<keyword evidence="1" id="KW-0472">Membrane</keyword>
<dbReference type="Proteomes" id="UP000684084">
    <property type="component" value="Unassembled WGS sequence"/>
</dbReference>
<gene>
    <name evidence="2" type="ORF">CHRIB12_LOCUS13275</name>
    <name evidence="4" type="ORF">RhiirA1_459777</name>
    <name evidence="3" type="ORF">RhiirA5_415445</name>
</gene>
<reference evidence="2" key="5">
    <citation type="submission" date="2020-05" db="EMBL/GenBank/DDBJ databases">
        <authorList>
            <person name="Rincon C."/>
            <person name="Sanders R I."/>
            <person name="Robbins C."/>
            <person name="Chaturvedi A."/>
        </authorList>
    </citation>
    <scope>NUCLEOTIDE SEQUENCE</scope>
    <source>
        <strain evidence="2">CHB12</strain>
    </source>
</reference>
<keyword evidence="1" id="KW-1133">Transmembrane helix</keyword>
<evidence type="ECO:0000313" key="2">
    <source>
        <dbReference type="EMBL" id="CAB5371935.1"/>
    </source>
</evidence>
<dbReference type="OrthoDB" id="2304679at2759"/>